<dbReference type="RefSeq" id="WP_157623989.1">
    <property type="nucleotide sequence ID" value="NZ_JBHEZZ010000022.1"/>
</dbReference>
<accession>A0ABV6UVY4</accession>
<evidence type="ECO:0000313" key="2">
    <source>
        <dbReference type="EMBL" id="MFC1405645.1"/>
    </source>
</evidence>
<protein>
    <submittedName>
        <fullName evidence="2">Uncharacterized protein</fullName>
    </submittedName>
</protein>
<sequence>MPPKRGITVAAPVPPTELTIRAFELAGDDVRDCSWAWEDRNSATKKSLRAEFRDGTVLIINVHPAVNRHPWTFGGAYIRDVQGSEVNIDANTSVDARTEIGAYINKEFGDEINEAVANVNANSRASQSANWREKPGSTGQKPKS</sequence>
<reference evidence="2 3" key="1">
    <citation type="submission" date="2024-09" db="EMBL/GenBank/DDBJ databases">
        <authorList>
            <person name="Lee S.D."/>
        </authorList>
    </citation>
    <scope>NUCLEOTIDE SEQUENCE [LARGE SCALE GENOMIC DNA]</scope>
    <source>
        <strain evidence="2 3">N1-5</strain>
    </source>
</reference>
<dbReference type="Proteomes" id="UP001592528">
    <property type="component" value="Unassembled WGS sequence"/>
</dbReference>
<name>A0ABV6UVY4_9ACTN</name>
<evidence type="ECO:0000256" key="1">
    <source>
        <dbReference type="SAM" id="MobiDB-lite"/>
    </source>
</evidence>
<keyword evidence="3" id="KW-1185">Reference proteome</keyword>
<proteinExistence type="predicted"/>
<comment type="caution">
    <text evidence="2">The sequence shown here is derived from an EMBL/GenBank/DDBJ whole genome shotgun (WGS) entry which is preliminary data.</text>
</comment>
<evidence type="ECO:0000313" key="3">
    <source>
        <dbReference type="Proteomes" id="UP001592528"/>
    </source>
</evidence>
<organism evidence="2 3">
    <name type="scientific">Streptacidiphilus cavernicola</name>
    <dbReference type="NCBI Taxonomy" id="3342716"/>
    <lineage>
        <taxon>Bacteria</taxon>
        <taxon>Bacillati</taxon>
        <taxon>Actinomycetota</taxon>
        <taxon>Actinomycetes</taxon>
        <taxon>Kitasatosporales</taxon>
        <taxon>Streptomycetaceae</taxon>
        <taxon>Streptacidiphilus</taxon>
    </lineage>
</organism>
<dbReference type="EMBL" id="JBHEZZ010000022">
    <property type="protein sequence ID" value="MFC1405645.1"/>
    <property type="molecule type" value="Genomic_DNA"/>
</dbReference>
<feature type="region of interest" description="Disordered" evidence="1">
    <location>
        <begin position="122"/>
        <end position="144"/>
    </location>
</feature>
<gene>
    <name evidence="2" type="ORF">ACEZDJ_30585</name>
</gene>